<comment type="caution">
    <text evidence="2">The sequence shown here is derived from an EMBL/GenBank/DDBJ whole genome shotgun (WGS) entry which is preliminary data.</text>
</comment>
<reference evidence="2 3" key="1">
    <citation type="submission" date="2019-02" db="EMBL/GenBank/DDBJ databases">
        <title>Deep-cultivation of Planctomycetes and their phenomic and genomic characterization uncovers novel biology.</title>
        <authorList>
            <person name="Wiegand S."/>
            <person name="Jogler M."/>
            <person name="Boedeker C."/>
            <person name="Pinto D."/>
            <person name="Vollmers J."/>
            <person name="Rivas-Marin E."/>
            <person name="Kohn T."/>
            <person name="Peeters S.H."/>
            <person name="Heuer A."/>
            <person name="Rast P."/>
            <person name="Oberbeckmann S."/>
            <person name="Bunk B."/>
            <person name="Jeske O."/>
            <person name="Meyerdierks A."/>
            <person name="Storesund J.E."/>
            <person name="Kallscheuer N."/>
            <person name="Luecker S."/>
            <person name="Lage O.M."/>
            <person name="Pohl T."/>
            <person name="Merkel B.J."/>
            <person name="Hornburger P."/>
            <person name="Mueller R.-W."/>
            <person name="Bruemmer F."/>
            <person name="Labrenz M."/>
            <person name="Spormann A.M."/>
            <person name="Op Den Camp H."/>
            <person name="Overmann J."/>
            <person name="Amann R."/>
            <person name="Jetten M.S.M."/>
            <person name="Mascher T."/>
            <person name="Medema M.H."/>
            <person name="Devos D.P."/>
            <person name="Kaster A.-K."/>
            <person name="Ovreas L."/>
            <person name="Rohde M."/>
            <person name="Galperin M.Y."/>
            <person name="Jogler C."/>
        </authorList>
    </citation>
    <scope>NUCLEOTIDE SEQUENCE [LARGE SCALE GENOMIC DNA]</scope>
    <source>
        <strain evidence="2 3">Pla123a</strain>
    </source>
</reference>
<accession>A0A5C5YT10</accession>
<dbReference type="AlphaFoldDB" id="A0A5C5YT10"/>
<name>A0A5C5YT10_9BACT</name>
<evidence type="ECO:0000313" key="2">
    <source>
        <dbReference type="EMBL" id="TWT77873.1"/>
    </source>
</evidence>
<evidence type="ECO:0000313" key="3">
    <source>
        <dbReference type="Proteomes" id="UP000318478"/>
    </source>
</evidence>
<protein>
    <submittedName>
        <fullName evidence="2">Uncharacterized protein</fullName>
    </submittedName>
</protein>
<proteinExistence type="predicted"/>
<feature type="transmembrane region" description="Helical" evidence="1">
    <location>
        <begin position="84"/>
        <end position="105"/>
    </location>
</feature>
<dbReference type="OrthoDB" id="264029at2"/>
<dbReference type="EMBL" id="SJPO01000003">
    <property type="protein sequence ID" value="TWT77873.1"/>
    <property type="molecule type" value="Genomic_DNA"/>
</dbReference>
<dbReference type="Proteomes" id="UP000318478">
    <property type="component" value="Unassembled WGS sequence"/>
</dbReference>
<keyword evidence="1" id="KW-0812">Transmembrane</keyword>
<dbReference type="RefSeq" id="WP_146585765.1">
    <property type="nucleotide sequence ID" value="NZ_SJPO01000003.1"/>
</dbReference>
<gene>
    <name evidence="2" type="ORF">Pla123a_16710</name>
</gene>
<keyword evidence="1" id="KW-1133">Transmembrane helix</keyword>
<evidence type="ECO:0000256" key="1">
    <source>
        <dbReference type="SAM" id="Phobius"/>
    </source>
</evidence>
<organism evidence="2 3">
    <name type="scientific">Posidoniimonas polymericola</name>
    <dbReference type="NCBI Taxonomy" id="2528002"/>
    <lineage>
        <taxon>Bacteria</taxon>
        <taxon>Pseudomonadati</taxon>
        <taxon>Planctomycetota</taxon>
        <taxon>Planctomycetia</taxon>
        <taxon>Pirellulales</taxon>
        <taxon>Lacipirellulaceae</taxon>
        <taxon>Posidoniimonas</taxon>
    </lineage>
</organism>
<feature type="transmembrane region" description="Helical" evidence="1">
    <location>
        <begin position="117"/>
        <end position="138"/>
    </location>
</feature>
<keyword evidence="3" id="KW-1185">Reference proteome</keyword>
<sequence length="165" mass="17764">MTTLRMQPTFQVAIDGTYDDAVQRLRAATVGGVLGAHTDAAGSCLDLRVGPSERRPWSPHLGAQLTPVGDGVVLFARFSPRPEIWTFVMMLYFAAACLACGGAVYGWVQYTLGETPWGLIGVPVGLAAIAVLHIVGVVGQRLSSDQMHDLRERLDRVVAEVFKSP</sequence>
<keyword evidence="1" id="KW-0472">Membrane</keyword>